<evidence type="ECO:0000313" key="2">
    <source>
        <dbReference type="Proteomes" id="UP001496627"/>
    </source>
</evidence>
<dbReference type="Gene3D" id="3.30.530.20">
    <property type="match status" value="1"/>
</dbReference>
<evidence type="ECO:0000313" key="1">
    <source>
        <dbReference type="EMBL" id="MEQ1405761.1"/>
    </source>
</evidence>
<name>A0ABV0M1N4_9HYPH</name>
<dbReference type="SUPFAM" id="SSF55961">
    <property type="entry name" value="Bet v1-like"/>
    <property type="match status" value="1"/>
</dbReference>
<reference evidence="1 2" key="1">
    <citation type="submission" date="2024-05" db="EMBL/GenBank/DDBJ databases">
        <title>Neorhizobium sp. Rsf11, a plant growth promoting and heavy metal resistant PAH-degrader.</title>
        <authorList>
            <person name="Golubev S.N."/>
            <person name="Muratova A.Y."/>
            <person name="Markelova M.I."/>
        </authorList>
    </citation>
    <scope>NUCLEOTIDE SEQUENCE [LARGE SCALE GENOMIC DNA]</scope>
    <source>
        <strain evidence="1 2">Rsf11</strain>
    </source>
</reference>
<organism evidence="1 2">
    <name type="scientific">Neorhizobium phenanthreniclasticum</name>
    <dbReference type="NCBI Taxonomy" id="3157917"/>
    <lineage>
        <taxon>Bacteria</taxon>
        <taxon>Pseudomonadati</taxon>
        <taxon>Pseudomonadota</taxon>
        <taxon>Alphaproteobacteria</taxon>
        <taxon>Hyphomicrobiales</taxon>
        <taxon>Rhizobiaceae</taxon>
        <taxon>Rhizobium/Agrobacterium group</taxon>
        <taxon>Neorhizobium</taxon>
    </lineage>
</organism>
<gene>
    <name evidence="1" type="ORF">ABK249_12530</name>
</gene>
<proteinExistence type="predicted"/>
<accession>A0ABV0M1N4</accession>
<protein>
    <submittedName>
        <fullName evidence="1">SRPBCC family protein</fullName>
    </submittedName>
</protein>
<dbReference type="RefSeq" id="WP_037147158.1">
    <property type="nucleotide sequence ID" value="NZ_JBEAAL010000007.1"/>
</dbReference>
<sequence length="135" mass="14977">MTTMPARIIHIGIERPWLEVYDFASRPENMPLWASGLSSGLTREGEDWIGDGGPIGKVRVRFAPPNRFGIIDHVVSMENGLVVENPLRVVANGDGAEVMFTLLQRPDLDDAAFEADAAHIRKDLKALKDLLEDKK</sequence>
<dbReference type="InterPro" id="IPR023393">
    <property type="entry name" value="START-like_dom_sf"/>
</dbReference>
<dbReference type="Proteomes" id="UP001496627">
    <property type="component" value="Unassembled WGS sequence"/>
</dbReference>
<keyword evidence="2" id="KW-1185">Reference proteome</keyword>
<comment type="caution">
    <text evidence="1">The sequence shown here is derived from an EMBL/GenBank/DDBJ whole genome shotgun (WGS) entry which is preliminary data.</text>
</comment>
<dbReference type="EMBL" id="JBEAAL010000007">
    <property type="protein sequence ID" value="MEQ1405761.1"/>
    <property type="molecule type" value="Genomic_DNA"/>
</dbReference>